<dbReference type="GO" id="GO:0008756">
    <property type="term" value="F:o-succinylbenzoate-CoA ligase activity"/>
    <property type="evidence" value="ECO:0007669"/>
    <property type="project" value="UniProtKB-UniRule"/>
</dbReference>
<dbReference type="InterPro" id="IPR000873">
    <property type="entry name" value="AMP-dep_synth/lig_dom"/>
</dbReference>
<dbReference type="NCBIfam" id="TIGR01923">
    <property type="entry name" value="menE"/>
    <property type="match status" value="1"/>
</dbReference>
<evidence type="ECO:0000256" key="2">
    <source>
        <dbReference type="ARBA" id="ARBA00022598"/>
    </source>
</evidence>
<dbReference type="InterPro" id="IPR042099">
    <property type="entry name" value="ANL_N_sf"/>
</dbReference>
<dbReference type="UniPathway" id="UPA00995"/>
<dbReference type="PROSITE" id="PS00455">
    <property type="entry name" value="AMP_BINDING"/>
    <property type="match status" value="1"/>
</dbReference>
<evidence type="ECO:0000256" key="4">
    <source>
        <dbReference type="ARBA" id="ARBA00022840"/>
    </source>
</evidence>
<dbReference type="Pfam" id="PF13193">
    <property type="entry name" value="AMP-binding_C"/>
    <property type="match status" value="1"/>
</dbReference>
<dbReference type="InterPro" id="IPR045851">
    <property type="entry name" value="AMP-bd_C_sf"/>
</dbReference>
<protein>
    <recommendedName>
        <fullName evidence="5">2-succinylbenzoate--CoA ligase</fullName>
        <ecNumber evidence="5">6.2.1.26</ecNumber>
    </recommendedName>
    <alternativeName>
        <fullName evidence="5">o-succinylbenzoyl-CoA synthetase</fullName>
        <shortName evidence="5">OSB-CoA synthetase</shortName>
    </alternativeName>
</protein>
<dbReference type="UniPathway" id="UPA01057">
    <property type="reaction ID" value="UER00166"/>
</dbReference>
<gene>
    <name evidence="5 8" type="primary">menE</name>
    <name evidence="8" type="ORF">CEN41_01440</name>
</gene>
<dbReference type="PANTHER" id="PTHR43201">
    <property type="entry name" value="ACYL-COA SYNTHETASE"/>
    <property type="match status" value="1"/>
</dbReference>
<dbReference type="EMBL" id="NMQI01000029">
    <property type="protein sequence ID" value="PMB48415.1"/>
    <property type="molecule type" value="Genomic_DNA"/>
</dbReference>
<dbReference type="GO" id="GO:0031956">
    <property type="term" value="F:medium-chain fatty acid-CoA ligase activity"/>
    <property type="evidence" value="ECO:0007669"/>
    <property type="project" value="TreeGrafter"/>
</dbReference>
<dbReference type="Gene3D" id="3.40.50.12780">
    <property type="entry name" value="N-terminal domain of ligase-like"/>
    <property type="match status" value="1"/>
</dbReference>
<dbReference type="SUPFAM" id="SSF56801">
    <property type="entry name" value="Acetyl-CoA synthetase-like"/>
    <property type="match status" value="1"/>
</dbReference>
<dbReference type="EC" id="6.2.1.26" evidence="5"/>
<evidence type="ECO:0000259" key="6">
    <source>
        <dbReference type="Pfam" id="PF00501"/>
    </source>
</evidence>
<keyword evidence="2 5" id="KW-0436">Ligase</keyword>
<comment type="pathway">
    <text evidence="5">Cofactor biosynthesis; phylloquinone biosynthesis.</text>
</comment>
<feature type="domain" description="AMP-binding enzyme C-terminal" evidence="7">
    <location>
        <begin position="431"/>
        <end position="506"/>
    </location>
</feature>
<organism evidence="8 9">
    <name type="scientific">Fischerella thermalis CCMEE 5330</name>
    <dbReference type="NCBI Taxonomy" id="2019670"/>
    <lineage>
        <taxon>Bacteria</taxon>
        <taxon>Bacillati</taxon>
        <taxon>Cyanobacteriota</taxon>
        <taxon>Cyanophyceae</taxon>
        <taxon>Nostocales</taxon>
        <taxon>Hapalosiphonaceae</taxon>
        <taxon>Fischerella</taxon>
    </lineage>
</organism>
<evidence type="ECO:0000313" key="9">
    <source>
        <dbReference type="Proteomes" id="UP000234966"/>
    </source>
</evidence>
<evidence type="ECO:0000259" key="7">
    <source>
        <dbReference type="Pfam" id="PF13193"/>
    </source>
</evidence>
<reference evidence="8 9" key="1">
    <citation type="submission" date="2017-07" db="EMBL/GenBank/DDBJ databases">
        <title>Genomes of Fischerella (Mastigocladus) sp. strains.</title>
        <authorList>
            <person name="Miller S.R."/>
        </authorList>
    </citation>
    <scope>NUCLEOTIDE SEQUENCE [LARGE SCALE GENOMIC DNA]</scope>
    <source>
        <strain evidence="8 9">CCMEE 5330</strain>
    </source>
</reference>
<sequence length="524" mass="55246">MSRSASPTSAASHAAHEPMTALSGMAGHASTVLDAMVRGEMLDILQQRPAKQVAFTTPDEVVTYGELRARIGGVMGAWRAVGVQPAERVGLLLADGAAMVACFHAALALRLTPVMLNTRLTAAELSGQMQAVDCRWLVVDAQTAPLAAQINPPHRPLHVEAIAPAELPPLPPLDLDAPAAVMFTSGTSGQPKAALLAARAFHASAMASAARIGTQPDDDWLCVLPLYHVGGLSIVYRSALYGTRFTLLPRFDAAHVAQRMLRGEVTLASLVPTMLYRLLEHLPSAPPRLRLILLGGAAPSAELLERAHALGLPVATTYGLTEAASQVATALPDLARRKVGTVGPPLEGTHVQIVNADGHPLPPYAEGEICVRGATLMQGYLNDPAATARALRDGWLHTGDIGYLDADGDLFVLLRRSDLIVSGGENVYPAEVEAALKAHPSVAEALVVGLPDAEWGQVVGALVTLHHGAVLAEAALLAHLQGKLARYKQPRRLRIVDTLPLNATGKLDRGAARALLMTNHVDNT</sequence>
<dbReference type="GO" id="GO:0006631">
    <property type="term" value="P:fatty acid metabolic process"/>
    <property type="evidence" value="ECO:0007669"/>
    <property type="project" value="TreeGrafter"/>
</dbReference>
<dbReference type="Proteomes" id="UP000234966">
    <property type="component" value="Unassembled WGS sequence"/>
</dbReference>
<comment type="similarity">
    <text evidence="5">Belongs to the ATP-dependent AMP-binding enzyme family. MenE subfamily.</text>
</comment>
<accession>A0A2N6MNQ6</accession>
<comment type="pathway">
    <text evidence="5">Quinol/quinone metabolism; 1,4-dihydroxy-2-naphthoate biosynthesis; 1,4-dihydroxy-2-naphthoate from chorismate: step 5/7.</text>
</comment>
<keyword evidence="3 5" id="KW-0547">Nucleotide-binding</keyword>
<comment type="function">
    <text evidence="5">Converts 2-succinylbenzoate (OSB) to 2-succinylbenzoyl-CoA (OSB-CoA).</text>
</comment>
<evidence type="ECO:0000256" key="3">
    <source>
        <dbReference type="ARBA" id="ARBA00022741"/>
    </source>
</evidence>
<name>A0A2N6MNQ6_9CYAN</name>
<dbReference type="InterPro" id="IPR020845">
    <property type="entry name" value="AMP-binding_CS"/>
</dbReference>
<feature type="domain" description="AMP-dependent synthetase/ligase" evidence="6">
    <location>
        <begin position="47"/>
        <end position="381"/>
    </location>
</feature>
<comment type="caution">
    <text evidence="8">The sequence shown here is derived from an EMBL/GenBank/DDBJ whole genome shotgun (WGS) entry which is preliminary data.</text>
</comment>
<dbReference type="InterPro" id="IPR010192">
    <property type="entry name" value="MenE"/>
</dbReference>
<dbReference type="Pfam" id="PF00501">
    <property type="entry name" value="AMP-binding"/>
    <property type="match status" value="1"/>
</dbReference>
<evidence type="ECO:0000256" key="1">
    <source>
        <dbReference type="ARBA" id="ARBA00022428"/>
    </source>
</evidence>
<dbReference type="HAMAP" id="MF_00731">
    <property type="entry name" value="MenE"/>
    <property type="match status" value="1"/>
</dbReference>
<dbReference type="GO" id="GO:0042372">
    <property type="term" value="P:phylloquinone biosynthetic process"/>
    <property type="evidence" value="ECO:0007669"/>
    <property type="project" value="UniProtKB-UniRule"/>
</dbReference>
<dbReference type="GO" id="GO:0005524">
    <property type="term" value="F:ATP binding"/>
    <property type="evidence" value="ECO:0007669"/>
    <property type="project" value="UniProtKB-KW"/>
</dbReference>
<dbReference type="Gene3D" id="3.30.300.30">
    <property type="match status" value="1"/>
</dbReference>
<evidence type="ECO:0000313" key="8">
    <source>
        <dbReference type="EMBL" id="PMB48415.1"/>
    </source>
</evidence>
<dbReference type="InterPro" id="IPR025110">
    <property type="entry name" value="AMP-bd_C"/>
</dbReference>
<proteinExistence type="inferred from homology"/>
<comment type="catalytic activity">
    <reaction evidence="5">
        <text>2-succinylbenzoate + ATP + CoA = 2-succinylbenzoyl-CoA + AMP + diphosphate</text>
        <dbReference type="Rhea" id="RHEA:17009"/>
        <dbReference type="ChEBI" id="CHEBI:18325"/>
        <dbReference type="ChEBI" id="CHEBI:30616"/>
        <dbReference type="ChEBI" id="CHEBI:33019"/>
        <dbReference type="ChEBI" id="CHEBI:57287"/>
        <dbReference type="ChEBI" id="CHEBI:57364"/>
        <dbReference type="ChEBI" id="CHEBI:456215"/>
        <dbReference type="EC" id="6.2.1.26"/>
    </reaction>
</comment>
<evidence type="ECO:0000256" key="5">
    <source>
        <dbReference type="HAMAP-Rule" id="MF_00731"/>
    </source>
</evidence>
<dbReference type="GO" id="GO:0009234">
    <property type="term" value="P:menaquinone biosynthetic process"/>
    <property type="evidence" value="ECO:0007669"/>
    <property type="project" value="UniProtKB-KW"/>
</dbReference>
<dbReference type="PANTHER" id="PTHR43201:SF32">
    <property type="entry name" value="2-SUCCINYLBENZOATE--COA LIGASE, CHLOROPLASTIC_PEROXISOMAL"/>
    <property type="match status" value="1"/>
</dbReference>
<keyword evidence="4 5" id="KW-0067">ATP-binding</keyword>
<dbReference type="AlphaFoldDB" id="A0A2N6MNQ6"/>
<keyword evidence="1" id="KW-0474">Menaquinone biosynthesis</keyword>